<dbReference type="Proteomes" id="UP001604277">
    <property type="component" value="Unassembled WGS sequence"/>
</dbReference>
<keyword evidence="1" id="KW-0418">Kinase</keyword>
<evidence type="ECO:0000313" key="1">
    <source>
        <dbReference type="EMBL" id="KAL2513949.1"/>
    </source>
</evidence>
<sequence>MEGKLSMLTWDAIRKRQNLPTSTLGSITICEYLASDVSSDLFEIENIYGTLFPLLTADQETDNMSICMSPRLNTPQARPVSSGVLSHPVLQITHQLFQIMMKRVLALQVILSQ</sequence>
<dbReference type="GO" id="GO:0016301">
    <property type="term" value="F:kinase activity"/>
    <property type="evidence" value="ECO:0007669"/>
    <property type="project" value="UniProtKB-KW"/>
</dbReference>
<accession>A0ABD1TMK4</accession>
<proteinExistence type="predicted"/>
<organism evidence="1 2">
    <name type="scientific">Forsythia ovata</name>
    <dbReference type="NCBI Taxonomy" id="205694"/>
    <lineage>
        <taxon>Eukaryota</taxon>
        <taxon>Viridiplantae</taxon>
        <taxon>Streptophyta</taxon>
        <taxon>Embryophyta</taxon>
        <taxon>Tracheophyta</taxon>
        <taxon>Spermatophyta</taxon>
        <taxon>Magnoliopsida</taxon>
        <taxon>eudicotyledons</taxon>
        <taxon>Gunneridae</taxon>
        <taxon>Pentapetalae</taxon>
        <taxon>asterids</taxon>
        <taxon>lamiids</taxon>
        <taxon>Lamiales</taxon>
        <taxon>Oleaceae</taxon>
        <taxon>Forsythieae</taxon>
        <taxon>Forsythia</taxon>
    </lineage>
</organism>
<dbReference type="EMBL" id="JBFOLJ010000008">
    <property type="protein sequence ID" value="KAL2513949.1"/>
    <property type="molecule type" value="Genomic_DNA"/>
</dbReference>
<dbReference type="AlphaFoldDB" id="A0ABD1TMK4"/>
<keyword evidence="1" id="KW-0808">Transferase</keyword>
<protein>
    <submittedName>
        <fullName evidence="1">Protein PHYTOCHROME KINASE SUBSTRATE 3</fullName>
    </submittedName>
</protein>
<reference evidence="2" key="1">
    <citation type="submission" date="2024-07" db="EMBL/GenBank/DDBJ databases">
        <title>Two chromosome-level genome assemblies of Korean endemic species Abeliophyllum distichum and Forsythia ovata (Oleaceae).</title>
        <authorList>
            <person name="Jang H."/>
        </authorList>
    </citation>
    <scope>NUCLEOTIDE SEQUENCE [LARGE SCALE GENOMIC DNA]</scope>
</reference>
<evidence type="ECO:0000313" key="2">
    <source>
        <dbReference type="Proteomes" id="UP001604277"/>
    </source>
</evidence>
<gene>
    <name evidence="1" type="ORF">Fot_27920</name>
</gene>
<comment type="caution">
    <text evidence="1">The sequence shown here is derived from an EMBL/GenBank/DDBJ whole genome shotgun (WGS) entry which is preliminary data.</text>
</comment>
<keyword evidence="2" id="KW-1185">Reference proteome</keyword>
<name>A0ABD1TMK4_9LAMI</name>